<reference evidence="8 9" key="1">
    <citation type="submission" date="2016-10" db="EMBL/GenBank/DDBJ databases">
        <title>Complete Genome Sequence of Peptococcaceae strain DCMF.</title>
        <authorList>
            <person name="Edwards R.J."/>
            <person name="Holland S.I."/>
            <person name="Deshpande N.P."/>
            <person name="Wong Y.K."/>
            <person name="Ertan H."/>
            <person name="Manefield M."/>
            <person name="Russell T.L."/>
            <person name="Lee M.J."/>
        </authorList>
    </citation>
    <scope>NUCLEOTIDE SEQUENCE [LARGE SCALE GENOMIC DNA]</scope>
    <source>
        <strain evidence="8 9">DCMF</strain>
    </source>
</reference>
<dbReference type="OrthoDB" id="9794619at2"/>
<dbReference type="SUPFAM" id="SSF53163">
    <property type="entry name" value="HybD-like"/>
    <property type="match status" value="1"/>
</dbReference>
<evidence type="ECO:0000313" key="9">
    <source>
        <dbReference type="Proteomes" id="UP000323521"/>
    </source>
</evidence>
<gene>
    <name evidence="8" type="ORF">DCMF_07345</name>
</gene>
<proteinExistence type="inferred from homology"/>
<keyword evidence="2 7" id="KW-0533">Nickel</keyword>
<evidence type="ECO:0000313" key="8">
    <source>
        <dbReference type="EMBL" id="ATW24621.1"/>
    </source>
</evidence>
<comment type="similarity">
    <text evidence="1">Belongs to the peptidase A31 family.</text>
</comment>
<dbReference type="InterPro" id="IPR000671">
    <property type="entry name" value="Peptidase_A31"/>
</dbReference>
<dbReference type="NCBIfam" id="TIGR00140">
    <property type="entry name" value="hupD"/>
    <property type="match status" value="1"/>
</dbReference>
<evidence type="ECO:0000256" key="7">
    <source>
        <dbReference type="PIRSR" id="PIRSR604419-1"/>
    </source>
</evidence>
<feature type="binding site" evidence="7">
    <location>
        <position position="93"/>
    </location>
    <ligand>
        <name>Ni(2+)</name>
        <dbReference type="ChEBI" id="CHEBI:49786"/>
    </ligand>
</feature>
<keyword evidence="9" id="KW-1185">Reference proteome</keyword>
<dbReference type="PANTHER" id="PTHR30302">
    <property type="entry name" value="HYDROGENASE 1 MATURATION PROTEASE"/>
    <property type="match status" value="1"/>
</dbReference>
<dbReference type="GO" id="GO:0016485">
    <property type="term" value="P:protein processing"/>
    <property type="evidence" value="ECO:0007669"/>
    <property type="project" value="InterPro"/>
</dbReference>
<dbReference type="InterPro" id="IPR004419">
    <property type="entry name" value="Pept_A31_hyd_express"/>
</dbReference>
<evidence type="ECO:0000256" key="5">
    <source>
        <dbReference type="ARBA" id="ARBA00022750"/>
    </source>
</evidence>
<dbReference type="CDD" id="cd06062">
    <property type="entry name" value="H2MP_MemB-H2up"/>
    <property type="match status" value="1"/>
</dbReference>
<dbReference type="Proteomes" id="UP000323521">
    <property type="component" value="Chromosome"/>
</dbReference>
<dbReference type="GO" id="GO:0004190">
    <property type="term" value="F:aspartic-type endopeptidase activity"/>
    <property type="evidence" value="ECO:0007669"/>
    <property type="project" value="UniProtKB-KW"/>
</dbReference>
<dbReference type="KEGG" id="fwa:DCMF_07345"/>
<keyword evidence="4 7" id="KW-0479">Metal-binding</keyword>
<dbReference type="GO" id="GO:0008047">
    <property type="term" value="F:enzyme activator activity"/>
    <property type="evidence" value="ECO:0007669"/>
    <property type="project" value="InterPro"/>
</dbReference>
<name>A0A3G1KQ90_FORW1</name>
<dbReference type="RefSeq" id="WP_148133831.1">
    <property type="nucleotide sequence ID" value="NZ_CP017634.1"/>
</dbReference>
<dbReference type="AlphaFoldDB" id="A0A3G1KQ90"/>
<organism evidence="8 9">
    <name type="scientific">Formimonas warabiya</name>
    <dbReference type="NCBI Taxonomy" id="1761012"/>
    <lineage>
        <taxon>Bacteria</taxon>
        <taxon>Bacillati</taxon>
        <taxon>Bacillota</taxon>
        <taxon>Clostridia</taxon>
        <taxon>Eubacteriales</taxon>
        <taxon>Peptococcaceae</taxon>
        <taxon>Candidatus Formimonas</taxon>
    </lineage>
</organism>
<evidence type="ECO:0000256" key="1">
    <source>
        <dbReference type="ARBA" id="ARBA00006814"/>
    </source>
</evidence>
<dbReference type="GO" id="GO:0046872">
    <property type="term" value="F:metal ion binding"/>
    <property type="evidence" value="ECO:0007669"/>
    <property type="project" value="UniProtKB-KW"/>
</dbReference>
<evidence type="ECO:0000256" key="4">
    <source>
        <dbReference type="ARBA" id="ARBA00022723"/>
    </source>
</evidence>
<accession>A0A3G1KQ90</accession>
<dbReference type="FunFam" id="3.40.50.1450:FF:000002">
    <property type="entry name" value="Hydrogenase 1 maturation protease"/>
    <property type="match status" value="1"/>
</dbReference>
<sequence length="160" mass="17478">MEKITVLGIGNILLQDEGFGVRMIEELHRCYRFPDTVQVLDGGTLGLDLLSYLTGTDRLLVVDAVSGGRPPGSFYHFTGDEVKSYFQEKVSLHELGLKDVLAALEILGEPVKEVVILGVEPASLDLGLDLTPAVAAMVDQTMRVLIDQLENWQVETVPLA</sequence>
<keyword evidence="6" id="KW-0378">Hydrolase</keyword>
<dbReference type="PRINTS" id="PR00446">
    <property type="entry name" value="HYDRGNUPTAKE"/>
</dbReference>
<evidence type="ECO:0000256" key="6">
    <source>
        <dbReference type="ARBA" id="ARBA00022801"/>
    </source>
</evidence>
<keyword evidence="5" id="KW-0064">Aspartyl protease</keyword>
<dbReference type="PANTHER" id="PTHR30302:SF1">
    <property type="entry name" value="HYDROGENASE 2 MATURATION PROTEASE"/>
    <property type="match status" value="1"/>
</dbReference>
<dbReference type="NCBIfam" id="TIGR00072">
    <property type="entry name" value="hydrog_prot"/>
    <property type="match status" value="1"/>
</dbReference>
<dbReference type="Gene3D" id="3.40.50.1450">
    <property type="entry name" value="HybD-like"/>
    <property type="match status" value="1"/>
</dbReference>
<feature type="binding site" evidence="7">
    <location>
        <position position="17"/>
    </location>
    <ligand>
        <name>Ni(2+)</name>
        <dbReference type="ChEBI" id="CHEBI:49786"/>
    </ligand>
</feature>
<evidence type="ECO:0000256" key="2">
    <source>
        <dbReference type="ARBA" id="ARBA00022596"/>
    </source>
</evidence>
<feature type="binding site" evidence="7">
    <location>
        <position position="63"/>
    </location>
    <ligand>
        <name>Ni(2+)</name>
        <dbReference type="ChEBI" id="CHEBI:49786"/>
    </ligand>
</feature>
<evidence type="ECO:0000256" key="3">
    <source>
        <dbReference type="ARBA" id="ARBA00022670"/>
    </source>
</evidence>
<dbReference type="EMBL" id="CP017634">
    <property type="protein sequence ID" value="ATW24621.1"/>
    <property type="molecule type" value="Genomic_DNA"/>
</dbReference>
<dbReference type="Pfam" id="PF01750">
    <property type="entry name" value="HycI"/>
    <property type="match status" value="1"/>
</dbReference>
<dbReference type="InterPro" id="IPR023430">
    <property type="entry name" value="Pept_HybD-like_dom_sf"/>
</dbReference>
<protein>
    <submittedName>
        <fullName evidence="8">Hydrogenase expression/formation protein</fullName>
    </submittedName>
</protein>
<keyword evidence="3" id="KW-0645">Protease</keyword>